<dbReference type="Gene3D" id="3.55.50.30">
    <property type="match status" value="1"/>
</dbReference>
<reference evidence="1 2" key="1">
    <citation type="submission" date="2016-11" db="EMBL/GenBank/DDBJ databases">
        <authorList>
            <person name="Jaros S."/>
            <person name="Januszkiewicz K."/>
            <person name="Wedrychowicz H."/>
        </authorList>
    </citation>
    <scope>NUCLEOTIDE SEQUENCE [LARGE SCALE GENOMIC DNA]</scope>
    <source>
        <strain evidence="1 2">CGMCC 1.10190</strain>
    </source>
</reference>
<dbReference type="Proteomes" id="UP000184226">
    <property type="component" value="Unassembled WGS sequence"/>
</dbReference>
<gene>
    <name evidence="1" type="ORF">SAMN04488135_11618</name>
</gene>
<protein>
    <submittedName>
        <fullName evidence="1">Uncharacterized protein</fullName>
    </submittedName>
</protein>
<evidence type="ECO:0000313" key="2">
    <source>
        <dbReference type="Proteomes" id="UP000184226"/>
    </source>
</evidence>
<dbReference type="SUPFAM" id="SSF74653">
    <property type="entry name" value="TolA/TonB C-terminal domain"/>
    <property type="match status" value="1"/>
</dbReference>
<keyword evidence="2" id="KW-1185">Reference proteome</keyword>
<dbReference type="STRING" id="658167.SAMN04488135_11618"/>
<dbReference type="EMBL" id="FQXE01000016">
    <property type="protein sequence ID" value="SHI25296.1"/>
    <property type="molecule type" value="Genomic_DNA"/>
</dbReference>
<organism evidence="1 2">
    <name type="scientific">Pollutimonas bauzanensis</name>
    <dbReference type="NCBI Taxonomy" id="658167"/>
    <lineage>
        <taxon>Bacteria</taxon>
        <taxon>Pseudomonadati</taxon>
        <taxon>Pseudomonadota</taxon>
        <taxon>Betaproteobacteria</taxon>
        <taxon>Burkholderiales</taxon>
        <taxon>Alcaligenaceae</taxon>
        <taxon>Pollutimonas</taxon>
    </lineage>
</organism>
<accession>A0A1M5ZMA0</accession>
<proteinExistence type="predicted"/>
<evidence type="ECO:0000313" key="1">
    <source>
        <dbReference type="EMBL" id="SHI25296.1"/>
    </source>
</evidence>
<dbReference type="OrthoDB" id="8858530at2"/>
<dbReference type="AlphaFoldDB" id="A0A1M5ZMA0"/>
<sequence>MSSRRHVAGLSLAALFCRPLACIAFCLFIAMGQGMAHGIQNEGADLITNFDIPAQGLESALAQYGAVTGLSVLVASRVTAGLRSMAVRYSSPTAFTLVPPAPSRKPAPMAGKRRYRAVLQLWIGVQGRIERVRIVEPSGSGERDRALLRHLTDVIPGPVFAG</sequence>
<dbReference type="RefSeq" id="WP_143161087.1">
    <property type="nucleotide sequence ID" value="NZ_FQXE01000016.1"/>
</dbReference>
<name>A0A1M5ZMA0_9BURK</name>